<reference evidence="2" key="1">
    <citation type="submission" date="2009-11" db="EMBL/GenBank/DDBJ databases">
        <authorList>
            <consortium name="The Broad Institute Genome Sequencing Platform"/>
            <person name="Ward D."/>
            <person name="Feldgarden M."/>
            <person name="Earl A."/>
            <person name="Young S.K."/>
            <person name="Zeng Q."/>
            <person name="Koehrsen M."/>
            <person name="Alvarado L."/>
            <person name="Berlin A."/>
            <person name="Bochicchio J."/>
            <person name="Borenstein D."/>
            <person name="Chapman S.B."/>
            <person name="Chen Z."/>
            <person name="Engels R."/>
            <person name="Freedman E."/>
            <person name="Gellesch M."/>
            <person name="Goldberg J."/>
            <person name="Griggs A."/>
            <person name="Gujja S."/>
            <person name="Heilman E."/>
            <person name="Heiman D."/>
            <person name="Hepburn T."/>
            <person name="Howarth C."/>
            <person name="Jen D."/>
            <person name="Larson L."/>
            <person name="Lewis B."/>
            <person name="Mehta T."/>
            <person name="Park D."/>
            <person name="Pearson M."/>
            <person name="Roberts A."/>
            <person name="Saif S."/>
            <person name="Shea T."/>
            <person name="Shenoy N."/>
            <person name="Sisk P."/>
            <person name="Stolte C."/>
            <person name="Sykes S."/>
            <person name="Thomson T."/>
            <person name="Walk T."/>
            <person name="White J."/>
            <person name="Yandava C."/>
            <person name="Izard J."/>
            <person name="Baranova O.V."/>
            <person name="Blanton J.M."/>
            <person name="Tanner A.C."/>
            <person name="Dewhirst F.E."/>
            <person name="Haas B."/>
            <person name="Nusbaum C."/>
            <person name="Birren B."/>
        </authorList>
    </citation>
    <scope>NUCLEOTIDE SEQUENCE [LARGE SCALE GENOMIC DNA]</scope>
    <source>
        <strain evidence="2">1-1 BBBD Race 1</strain>
    </source>
</reference>
<organism evidence="2">
    <name type="scientific">Puccinia triticina (isolate 1-1 / race 1 (BBBD))</name>
    <name type="common">Brown leaf rust fungus</name>
    <dbReference type="NCBI Taxonomy" id="630390"/>
    <lineage>
        <taxon>Eukaryota</taxon>
        <taxon>Fungi</taxon>
        <taxon>Dikarya</taxon>
        <taxon>Basidiomycota</taxon>
        <taxon>Pucciniomycotina</taxon>
        <taxon>Pucciniomycetes</taxon>
        <taxon>Pucciniales</taxon>
        <taxon>Pucciniaceae</taxon>
        <taxon>Puccinia</taxon>
    </lineage>
</organism>
<gene>
    <name evidence="2" type="ORF">PTTG_07571</name>
</gene>
<evidence type="ECO:0000313" key="2">
    <source>
        <dbReference type="EMBL" id="OAV94281.1"/>
    </source>
</evidence>
<dbReference type="EMBL" id="ADAS02000041">
    <property type="protein sequence ID" value="OAV94281.1"/>
    <property type="molecule type" value="Genomic_DNA"/>
</dbReference>
<feature type="chain" id="PRO_5009386285" evidence="1">
    <location>
        <begin position="25"/>
        <end position="222"/>
    </location>
</feature>
<dbReference type="EnsemblFungi" id="PTTG_07571-t43_1">
    <property type="protein sequence ID" value="PTTG_07571-t43_1-p1"/>
    <property type="gene ID" value="PTTG_07571"/>
</dbReference>
<accession>A0A0C4F397</accession>
<evidence type="ECO:0000256" key="1">
    <source>
        <dbReference type="SAM" id="SignalP"/>
    </source>
</evidence>
<reference evidence="3 4" key="3">
    <citation type="journal article" date="2017" name="G3 (Bethesda)">
        <title>Comparative analysis highlights variable genome content of wheat rusts and divergence of the mating loci.</title>
        <authorList>
            <person name="Cuomo C.A."/>
            <person name="Bakkeren G."/>
            <person name="Khalil H.B."/>
            <person name="Panwar V."/>
            <person name="Joly D."/>
            <person name="Linning R."/>
            <person name="Sakthikumar S."/>
            <person name="Song X."/>
            <person name="Adiconis X."/>
            <person name="Fan L."/>
            <person name="Goldberg J.M."/>
            <person name="Levin J.Z."/>
            <person name="Young S."/>
            <person name="Zeng Q."/>
            <person name="Anikster Y."/>
            <person name="Bruce M."/>
            <person name="Wang M."/>
            <person name="Yin C."/>
            <person name="McCallum B."/>
            <person name="Szabo L.J."/>
            <person name="Hulbert S."/>
            <person name="Chen X."/>
            <person name="Fellers J.P."/>
        </authorList>
    </citation>
    <scope>NUCLEOTIDE SEQUENCE</scope>
    <source>
        <strain evidence="4">Isolate 1-1 / race 1 (BBBD)</strain>
        <strain evidence="3">isolate 1-1 / race 1 (BBBD)</strain>
    </source>
</reference>
<dbReference type="VEuPathDB" id="FungiDB:PTTG_07571"/>
<reference evidence="3" key="4">
    <citation type="submission" date="2025-05" db="UniProtKB">
        <authorList>
            <consortium name="EnsemblFungi"/>
        </authorList>
    </citation>
    <scope>IDENTIFICATION</scope>
    <source>
        <strain evidence="3">isolate 1-1 / race 1 (BBBD)</strain>
    </source>
</reference>
<keyword evidence="1" id="KW-0732">Signal</keyword>
<keyword evidence="4" id="KW-1185">Reference proteome</keyword>
<feature type="signal peptide" evidence="1">
    <location>
        <begin position="1"/>
        <end position="24"/>
    </location>
</feature>
<proteinExistence type="predicted"/>
<dbReference type="Proteomes" id="UP000005240">
    <property type="component" value="Unassembled WGS sequence"/>
</dbReference>
<evidence type="ECO:0000313" key="3">
    <source>
        <dbReference type="EnsemblFungi" id="PTTG_07571-t43_1-p1"/>
    </source>
</evidence>
<dbReference type="AlphaFoldDB" id="A0A0C4F397"/>
<sequence>MQFSNMLTFVSLLMAISFTTKVIAVDSHNSTQPALSKVYIMRQDTHFPKGHMEIYGPDGTVLYRFVNYLQGGVAGYSMTVLSSPSWGELFALESTNDLCGHKTVHKELTHPGSPAREFKINPHGLYKDEWKFSFTDLRSSQRLSFRFDRNYRNKEGKIYARVNGHDGDEVAELKNEHRKDPWLTHDSHSVDTYTLYCTADSPQVELVTLMALVLTRVADCGI</sequence>
<dbReference type="OMA" id="PAREFKI"/>
<protein>
    <submittedName>
        <fullName evidence="2 3">Uncharacterized protein</fullName>
    </submittedName>
</protein>
<dbReference type="OrthoDB" id="2496900at2759"/>
<evidence type="ECO:0000313" key="4">
    <source>
        <dbReference type="Proteomes" id="UP000005240"/>
    </source>
</evidence>
<reference evidence="2" key="2">
    <citation type="submission" date="2016-05" db="EMBL/GenBank/DDBJ databases">
        <title>Comparative analysis highlights variable genome content of wheat rusts and divergence of the mating loci.</title>
        <authorList>
            <person name="Cuomo C.A."/>
            <person name="Bakkeren G."/>
            <person name="Szabo L."/>
            <person name="Khalil H."/>
            <person name="Joly D."/>
            <person name="Goldberg J."/>
            <person name="Young S."/>
            <person name="Zeng Q."/>
            <person name="Fellers J."/>
        </authorList>
    </citation>
    <scope>NUCLEOTIDE SEQUENCE [LARGE SCALE GENOMIC DNA]</scope>
    <source>
        <strain evidence="2">1-1 BBBD Race 1</strain>
    </source>
</reference>
<name>A0A0C4F397_PUCT1</name>